<organism evidence="2 3">
    <name type="scientific">Edaphochlamys debaryana</name>
    <dbReference type="NCBI Taxonomy" id="47281"/>
    <lineage>
        <taxon>Eukaryota</taxon>
        <taxon>Viridiplantae</taxon>
        <taxon>Chlorophyta</taxon>
        <taxon>core chlorophytes</taxon>
        <taxon>Chlorophyceae</taxon>
        <taxon>CS clade</taxon>
        <taxon>Chlamydomonadales</taxon>
        <taxon>Chlamydomonadales incertae sedis</taxon>
        <taxon>Edaphochlamys</taxon>
    </lineage>
</organism>
<evidence type="ECO:0000259" key="1">
    <source>
        <dbReference type="Pfam" id="PF13402"/>
    </source>
</evidence>
<feature type="domain" description="Peptidase M60" evidence="1">
    <location>
        <begin position="46"/>
        <end position="94"/>
    </location>
</feature>
<comment type="caution">
    <text evidence="2">The sequence shown here is derived from an EMBL/GenBank/DDBJ whole genome shotgun (WGS) entry which is preliminary data.</text>
</comment>
<gene>
    <name evidence="2" type="ORF">HYH03_012455</name>
</gene>
<evidence type="ECO:0000313" key="3">
    <source>
        <dbReference type="Proteomes" id="UP000612055"/>
    </source>
</evidence>
<dbReference type="Pfam" id="PF13402">
    <property type="entry name" value="Peptidase_M60"/>
    <property type="match status" value="1"/>
</dbReference>
<sequence length="139" mass="15701">MDDGWMESTGVTVANVDRLGTAWRIAFRSCYFRNTPNPADLDGLGGWIFYRRLFAEYIASGYSSDDGGERVQHYITTTSKIAGRNLVPFFEIWGFPIAAATRTFAAAYPAWTTNPMLTWKPSAVDPNCMTSMRRRSTHR</sequence>
<protein>
    <recommendedName>
        <fullName evidence="1">Peptidase M60 domain-containing protein</fullName>
    </recommendedName>
</protein>
<dbReference type="Proteomes" id="UP000612055">
    <property type="component" value="Unassembled WGS sequence"/>
</dbReference>
<accession>A0A835XQ26</accession>
<dbReference type="InterPro" id="IPR031161">
    <property type="entry name" value="Peptidase_M60_dom"/>
</dbReference>
<keyword evidence="3" id="KW-1185">Reference proteome</keyword>
<dbReference type="AlphaFoldDB" id="A0A835XQ26"/>
<dbReference type="Gene3D" id="1.10.390.30">
    <property type="entry name" value="Peptidase M60, enhancin-like domain 3"/>
    <property type="match status" value="1"/>
</dbReference>
<name>A0A835XQ26_9CHLO</name>
<dbReference type="EMBL" id="JAEHOE010000077">
    <property type="protein sequence ID" value="KAG2489017.1"/>
    <property type="molecule type" value="Genomic_DNA"/>
</dbReference>
<dbReference type="InterPro" id="IPR042279">
    <property type="entry name" value="Pep_M60_3"/>
</dbReference>
<proteinExistence type="predicted"/>
<reference evidence="2" key="1">
    <citation type="journal article" date="2020" name="bioRxiv">
        <title>Comparative genomics of Chlamydomonas.</title>
        <authorList>
            <person name="Craig R.J."/>
            <person name="Hasan A.R."/>
            <person name="Ness R.W."/>
            <person name="Keightley P.D."/>
        </authorList>
    </citation>
    <scope>NUCLEOTIDE SEQUENCE</scope>
    <source>
        <strain evidence="2">CCAP 11/70</strain>
    </source>
</reference>
<evidence type="ECO:0000313" key="2">
    <source>
        <dbReference type="EMBL" id="KAG2489017.1"/>
    </source>
</evidence>